<reference evidence="1 2" key="1">
    <citation type="journal article" date="2019" name="Sci. Rep.">
        <title>Orb-weaving spider Araneus ventricosus genome elucidates the spidroin gene catalogue.</title>
        <authorList>
            <person name="Kono N."/>
            <person name="Nakamura H."/>
            <person name="Ohtoshi R."/>
            <person name="Moran D.A.P."/>
            <person name="Shinohara A."/>
            <person name="Yoshida Y."/>
            <person name="Fujiwara M."/>
            <person name="Mori M."/>
            <person name="Tomita M."/>
            <person name="Arakawa K."/>
        </authorList>
    </citation>
    <scope>NUCLEOTIDE SEQUENCE [LARGE SCALE GENOMIC DNA]</scope>
</reference>
<proteinExistence type="predicted"/>
<name>A0A4Y1ZZQ4_ARAVE</name>
<dbReference type="AlphaFoldDB" id="A0A4Y1ZZQ4"/>
<accession>A0A4Y1ZZQ4</accession>
<dbReference type="EMBL" id="BGPR01000002">
    <property type="protein sequence ID" value="GBL72958.1"/>
    <property type="molecule type" value="Genomic_DNA"/>
</dbReference>
<dbReference type="Proteomes" id="UP000499080">
    <property type="component" value="Unassembled WGS sequence"/>
</dbReference>
<evidence type="ECO:0000313" key="2">
    <source>
        <dbReference type="Proteomes" id="UP000499080"/>
    </source>
</evidence>
<evidence type="ECO:0000313" key="1">
    <source>
        <dbReference type="EMBL" id="GBL72958.1"/>
    </source>
</evidence>
<comment type="caution">
    <text evidence="1">The sequence shown here is derived from an EMBL/GenBank/DDBJ whole genome shotgun (WGS) entry which is preliminary data.</text>
</comment>
<gene>
    <name evidence="1" type="ORF">AVEN_128140_1</name>
</gene>
<keyword evidence="2" id="KW-1185">Reference proteome</keyword>
<organism evidence="1 2">
    <name type="scientific">Araneus ventricosus</name>
    <name type="common">Orbweaver spider</name>
    <name type="synonym">Epeira ventricosa</name>
    <dbReference type="NCBI Taxonomy" id="182803"/>
    <lineage>
        <taxon>Eukaryota</taxon>
        <taxon>Metazoa</taxon>
        <taxon>Ecdysozoa</taxon>
        <taxon>Arthropoda</taxon>
        <taxon>Chelicerata</taxon>
        <taxon>Arachnida</taxon>
        <taxon>Araneae</taxon>
        <taxon>Araneomorphae</taxon>
        <taxon>Entelegynae</taxon>
        <taxon>Araneoidea</taxon>
        <taxon>Araneidae</taxon>
        <taxon>Araneus</taxon>
    </lineage>
</organism>
<protein>
    <submittedName>
        <fullName evidence="1">Uncharacterized protein</fullName>
    </submittedName>
</protein>
<sequence>MQCFCIRERAKVFTLVAPPTLWPGNPNGEPRYPGWVEYPNVRSHCSDSHLYFALMPVWSGAAEFEWSRSLFNDQSYVVCFPVKCRWVDVSHLTCKKLA</sequence>